<reference evidence="2" key="1">
    <citation type="journal article" date="2020" name="bioRxiv">
        <title>Genomic and phenotypic heterogeneity of clinical isolates of the human pathogens Aspergillus fumigatus, Aspergillus lentulus and Aspergillus fumigatiaffinis.</title>
        <authorList>
            <person name="dos Santos R.A.C."/>
            <person name="Steenwyk J.L."/>
            <person name="Rivero-Menendez O."/>
            <person name="Mead M.E."/>
            <person name="Silva L.P."/>
            <person name="Bastos R.W."/>
            <person name="Alastruey-Izquierdo A."/>
            <person name="Goldman G.H."/>
            <person name="Rokas A."/>
        </authorList>
    </citation>
    <scope>NUCLEOTIDE SEQUENCE</scope>
    <source>
        <strain evidence="2">CNM-CM8927</strain>
    </source>
</reference>
<feature type="region of interest" description="Disordered" evidence="1">
    <location>
        <begin position="1"/>
        <end position="41"/>
    </location>
</feature>
<organism evidence="2 3">
    <name type="scientific">Aspergillus lentulus</name>
    <dbReference type="NCBI Taxonomy" id="293939"/>
    <lineage>
        <taxon>Eukaryota</taxon>
        <taxon>Fungi</taxon>
        <taxon>Dikarya</taxon>
        <taxon>Ascomycota</taxon>
        <taxon>Pezizomycotina</taxon>
        <taxon>Eurotiomycetes</taxon>
        <taxon>Eurotiomycetidae</taxon>
        <taxon>Eurotiales</taxon>
        <taxon>Aspergillaceae</taxon>
        <taxon>Aspergillus</taxon>
        <taxon>Aspergillus subgen. Fumigati</taxon>
    </lineage>
</organism>
<dbReference type="SUPFAM" id="SSF54001">
    <property type="entry name" value="Cysteine proteinases"/>
    <property type="match status" value="1"/>
</dbReference>
<sequence>MENKLCSQLAGRESPAPESQTAEQQMPFCWGRIPRSSQQQTEIQIQQASGNIKPFQLESNPIHPLEGPEMAKYAGDKIRRKGPAIMKAAEMELGLPYVWEGCGCKGPSGGGFDSSGLIHYSICQALGVTIPRVAQD</sequence>
<protein>
    <submittedName>
        <fullName evidence="2">Uncharacterized protein</fullName>
    </submittedName>
</protein>
<evidence type="ECO:0000313" key="3">
    <source>
        <dbReference type="Proteomes" id="UP000649114"/>
    </source>
</evidence>
<evidence type="ECO:0000256" key="1">
    <source>
        <dbReference type="SAM" id="MobiDB-lite"/>
    </source>
</evidence>
<dbReference type="Proteomes" id="UP000649114">
    <property type="component" value="Unassembled WGS sequence"/>
</dbReference>
<dbReference type="Gene3D" id="3.90.1720.10">
    <property type="entry name" value="endopeptidase domain like (from Nostoc punctiforme)"/>
    <property type="match status" value="1"/>
</dbReference>
<dbReference type="AlphaFoldDB" id="A0AAN5YL30"/>
<dbReference type="PANTHER" id="PTHR47359:SF3">
    <property type="entry name" value="NLP_P60 DOMAIN-CONTAINING PROTEIN-RELATED"/>
    <property type="match status" value="1"/>
</dbReference>
<dbReference type="EMBL" id="JAAAPU010000114">
    <property type="protein sequence ID" value="KAF4202150.1"/>
    <property type="molecule type" value="Genomic_DNA"/>
</dbReference>
<name>A0AAN5YL30_ASPLE</name>
<dbReference type="PANTHER" id="PTHR47359">
    <property type="entry name" value="PEPTIDOGLYCAN DL-ENDOPEPTIDASE CWLO"/>
    <property type="match status" value="1"/>
</dbReference>
<comment type="caution">
    <text evidence="2">The sequence shown here is derived from an EMBL/GenBank/DDBJ whole genome shotgun (WGS) entry which is preliminary data.</text>
</comment>
<dbReference type="InterPro" id="IPR038765">
    <property type="entry name" value="Papain-like_cys_pep_sf"/>
</dbReference>
<reference evidence="2" key="2">
    <citation type="submission" date="2020-04" db="EMBL/GenBank/DDBJ databases">
        <authorList>
            <person name="Santos R.A.C."/>
            <person name="Steenwyk J.L."/>
            <person name="Rivero-Menendez O."/>
            <person name="Mead M.E."/>
            <person name="Silva L.P."/>
            <person name="Bastos R.W."/>
            <person name="Alastruey-Izquierdo A."/>
            <person name="Goldman G.H."/>
            <person name="Rokas A."/>
        </authorList>
    </citation>
    <scope>NUCLEOTIDE SEQUENCE</scope>
    <source>
        <strain evidence="2">CNM-CM8927</strain>
    </source>
</reference>
<evidence type="ECO:0000313" key="2">
    <source>
        <dbReference type="EMBL" id="KAF4202150.1"/>
    </source>
</evidence>
<accession>A0AAN5YL30</accession>
<dbReference type="InterPro" id="IPR051794">
    <property type="entry name" value="PG_Endopeptidase_C40"/>
</dbReference>
<gene>
    <name evidence="2" type="ORF">CNMCM8927_000579</name>
</gene>
<proteinExistence type="predicted"/>